<evidence type="ECO:0000313" key="4">
    <source>
        <dbReference type="Proteomes" id="UP000198878"/>
    </source>
</evidence>
<evidence type="ECO:0000256" key="1">
    <source>
        <dbReference type="ARBA" id="ARBA00022527"/>
    </source>
</evidence>
<dbReference type="STRING" id="218821.SAMN05421837_10213"/>
<evidence type="ECO:0000259" key="2">
    <source>
        <dbReference type="Pfam" id="PF13581"/>
    </source>
</evidence>
<keyword evidence="1" id="KW-0723">Serine/threonine-protein kinase</keyword>
<dbReference type="InterPro" id="IPR003594">
    <property type="entry name" value="HATPase_dom"/>
</dbReference>
<dbReference type="Proteomes" id="UP000198878">
    <property type="component" value="Unassembled WGS sequence"/>
</dbReference>
<dbReference type="InterPro" id="IPR036890">
    <property type="entry name" value="HATPase_C_sf"/>
</dbReference>
<dbReference type="PANTHER" id="PTHR35526:SF3">
    <property type="entry name" value="ANTI-SIGMA-F FACTOR RSBW"/>
    <property type="match status" value="1"/>
</dbReference>
<organism evidence="3 4">
    <name type="scientific">Amycolatopsis pretoriensis</name>
    <dbReference type="NCBI Taxonomy" id="218821"/>
    <lineage>
        <taxon>Bacteria</taxon>
        <taxon>Bacillati</taxon>
        <taxon>Actinomycetota</taxon>
        <taxon>Actinomycetes</taxon>
        <taxon>Pseudonocardiales</taxon>
        <taxon>Pseudonocardiaceae</taxon>
        <taxon>Amycolatopsis</taxon>
    </lineage>
</organism>
<feature type="domain" description="Histidine kinase/HSP90-like ATPase" evidence="2">
    <location>
        <begin position="27"/>
        <end position="126"/>
    </location>
</feature>
<accession>A0A1H5QAG6</accession>
<dbReference type="PANTHER" id="PTHR35526">
    <property type="entry name" value="ANTI-SIGMA-F FACTOR RSBW-RELATED"/>
    <property type="match status" value="1"/>
</dbReference>
<dbReference type="AlphaFoldDB" id="A0A1H5QAG6"/>
<reference evidence="4" key="1">
    <citation type="submission" date="2016-10" db="EMBL/GenBank/DDBJ databases">
        <authorList>
            <person name="Varghese N."/>
            <person name="Submissions S."/>
        </authorList>
    </citation>
    <scope>NUCLEOTIDE SEQUENCE [LARGE SCALE GENOMIC DNA]</scope>
    <source>
        <strain evidence="4">DSM 44654</strain>
    </source>
</reference>
<dbReference type="Gene3D" id="3.30.565.10">
    <property type="entry name" value="Histidine kinase-like ATPase, C-terminal domain"/>
    <property type="match status" value="1"/>
</dbReference>
<sequence length="139" mass="14324">MPATLDAVDTPAPLTAECALTDPAGGLAVVRRFARLTLTAWACDSVVDDALLLLTELATNALQHGAGRPVLRLSVGAGHVRIEVFDDDPAPPVRRSPGADGGWGLALVERLSLAWGTARHGLGKVVWCALSAPSAELAG</sequence>
<keyword evidence="4" id="KW-1185">Reference proteome</keyword>
<protein>
    <recommendedName>
        <fullName evidence="2">Histidine kinase/HSP90-like ATPase domain-containing protein</fullName>
    </recommendedName>
</protein>
<dbReference type="CDD" id="cd16936">
    <property type="entry name" value="HATPase_RsbW-like"/>
    <property type="match status" value="1"/>
</dbReference>
<evidence type="ECO:0000313" key="3">
    <source>
        <dbReference type="EMBL" id="SEF23112.1"/>
    </source>
</evidence>
<dbReference type="Pfam" id="PF13581">
    <property type="entry name" value="HATPase_c_2"/>
    <property type="match status" value="1"/>
</dbReference>
<name>A0A1H5QAG6_9PSEU</name>
<dbReference type="InterPro" id="IPR050267">
    <property type="entry name" value="Anti-sigma-factor_SerPK"/>
</dbReference>
<proteinExistence type="predicted"/>
<keyword evidence="1" id="KW-0808">Transferase</keyword>
<gene>
    <name evidence="3" type="ORF">SAMN05421837_10213</name>
</gene>
<keyword evidence="1" id="KW-0418">Kinase</keyword>
<dbReference type="EMBL" id="FNUJ01000002">
    <property type="protein sequence ID" value="SEF23112.1"/>
    <property type="molecule type" value="Genomic_DNA"/>
</dbReference>
<dbReference type="GO" id="GO:0004674">
    <property type="term" value="F:protein serine/threonine kinase activity"/>
    <property type="evidence" value="ECO:0007669"/>
    <property type="project" value="UniProtKB-KW"/>
</dbReference>
<dbReference type="SUPFAM" id="SSF55874">
    <property type="entry name" value="ATPase domain of HSP90 chaperone/DNA topoisomerase II/histidine kinase"/>
    <property type="match status" value="1"/>
</dbReference>